<dbReference type="GO" id="GO:0006260">
    <property type="term" value="P:DNA replication"/>
    <property type="evidence" value="ECO:0007669"/>
    <property type="project" value="UniProtKB-UniRule"/>
</dbReference>
<dbReference type="InterPro" id="IPR003395">
    <property type="entry name" value="RecF/RecN/SMC_N"/>
</dbReference>
<dbReference type="InterPro" id="IPR018078">
    <property type="entry name" value="DNA-binding_RecF_CS"/>
</dbReference>
<keyword evidence="8 9" id="KW-0238">DNA-binding</keyword>
<dbReference type="PROSITE" id="PS00618">
    <property type="entry name" value="RECF_2"/>
    <property type="match status" value="1"/>
</dbReference>
<keyword evidence="9 10" id="KW-0742">SOS response</keyword>
<dbReference type="HAMAP" id="MF_00365">
    <property type="entry name" value="RecF"/>
    <property type="match status" value="1"/>
</dbReference>
<keyword evidence="5 9" id="KW-0235">DNA replication</keyword>
<comment type="caution">
    <text evidence="12">The sequence shown here is derived from an EMBL/GenBank/DDBJ whole genome shotgun (WGS) entry which is preliminary data.</text>
</comment>
<dbReference type="Proteomes" id="UP000736328">
    <property type="component" value="Unassembled WGS sequence"/>
</dbReference>
<name>A0A933IA24_UNCT6</name>
<dbReference type="AlphaFoldDB" id="A0A933IA24"/>
<dbReference type="GO" id="GO:0005524">
    <property type="term" value="F:ATP binding"/>
    <property type="evidence" value="ECO:0007669"/>
    <property type="project" value="UniProtKB-UniRule"/>
</dbReference>
<evidence type="ECO:0000256" key="7">
    <source>
        <dbReference type="ARBA" id="ARBA00022840"/>
    </source>
</evidence>
<evidence type="ECO:0000256" key="5">
    <source>
        <dbReference type="ARBA" id="ARBA00022705"/>
    </source>
</evidence>
<dbReference type="SUPFAM" id="SSF52540">
    <property type="entry name" value="P-loop containing nucleoside triphosphate hydrolases"/>
    <property type="match status" value="1"/>
</dbReference>
<comment type="similarity">
    <text evidence="2 9 10">Belongs to the RecF family.</text>
</comment>
<gene>
    <name evidence="9 12" type="primary">recF</name>
    <name evidence="12" type="ORF">HY768_09120</name>
</gene>
<proteinExistence type="inferred from homology"/>
<dbReference type="PANTHER" id="PTHR32182:SF0">
    <property type="entry name" value="DNA REPLICATION AND REPAIR PROTEIN RECF"/>
    <property type="match status" value="1"/>
</dbReference>
<sequence length="366" mass="41853">MYLKSFKGSGFRNLQTFAVEFSENKNIFYGSNGAGKTNLLEAIYYLCIGRSMRESAEDEDLIRFSDDMFRLEGQMQTQEGELLVESAFNKVEKRCKINNELQLKLSELIGRLPVVSLSPEDDELCKDGPGVRRRFMDLAISQLSRNYLADLQEYRRVLHQRNRLLFDIREERGQVGSLDAWNQQLVACGSRIINKRIQVIDDLKESAGSRYLGIAGGRERLGLRYHLSFKTEPDEPVERTFAKALIANYEFERRRGITMFGPHRDDLEISIGGSRIRSFGSQGQQRTAAISLKLAEAEMLAQQLKEKPILLLDEIFAELDRERGGLLVDQLDTGYQVFIATAKNQEVPKQEGFKKFRFEAGRIVAE</sequence>
<organism evidence="12 13">
    <name type="scientific">candidate division TA06 bacterium</name>
    <dbReference type="NCBI Taxonomy" id="2250710"/>
    <lineage>
        <taxon>Bacteria</taxon>
        <taxon>Bacteria division TA06</taxon>
    </lineage>
</organism>
<dbReference type="PANTHER" id="PTHR32182">
    <property type="entry name" value="DNA REPLICATION AND REPAIR PROTEIN RECF"/>
    <property type="match status" value="1"/>
</dbReference>
<dbReference type="Gene3D" id="3.40.50.300">
    <property type="entry name" value="P-loop containing nucleotide triphosphate hydrolases"/>
    <property type="match status" value="1"/>
</dbReference>
<evidence type="ECO:0000256" key="6">
    <source>
        <dbReference type="ARBA" id="ARBA00022741"/>
    </source>
</evidence>
<keyword evidence="9 10" id="KW-0234">DNA repair</keyword>
<dbReference type="InterPro" id="IPR027417">
    <property type="entry name" value="P-loop_NTPase"/>
</dbReference>
<dbReference type="InterPro" id="IPR042174">
    <property type="entry name" value="RecF_2"/>
</dbReference>
<keyword evidence="4 9" id="KW-0963">Cytoplasm</keyword>
<evidence type="ECO:0000313" key="13">
    <source>
        <dbReference type="Proteomes" id="UP000736328"/>
    </source>
</evidence>
<evidence type="ECO:0000256" key="4">
    <source>
        <dbReference type="ARBA" id="ARBA00022490"/>
    </source>
</evidence>
<comment type="function">
    <text evidence="9 10">The RecF protein is involved in DNA metabolism; it is required for DNA replication and normal SOS inducibility. RecF binds preferentially to single-stranded, linear DNA. It also seems to bind ATP.</text>
</comment>
<dbReference type="GO" id="GO:0006302">
    <property type="term" value="P:double-strand break repair"/>
    <property type="evidence" value="ECO:0007669"/>
    <property type="project" value="TreeGrafter"/>
</dbReference>
<comment type="subcellular location">
    <subcellularLocation>
        <location evidence="1 9 10">Cytoplasm</location>
    </subcellularLocation>
</comment>
<evidence type="ECO:0000313" key="12">
    <source>
        <dbReference type="EMBL" id="MBI4727360.1"/>
    </source>
</evidence>
<feature type="domain" description="RecF/RecN/SMC N-terminal" evidence="11">
    <location>
        <begin position="2"/>
        <end position="356"/>
    </location>
</feature>
<evidence type="ECO:0000256" key="3">
    <source>
        <dbReference type="ARBA" id="ARBA00020170"/>
    </source>
</evidence>
<evidence type="ECO:0000259" key="11">
    <source>
        <dbReference type="Pfam" id="PF02463"/>
    </source>
</evidence>
<feature type="binding site" evidence="9">
    <location>
        <begin position="30"/>
        <end position="37"/>
    </location>
    <ligand>
        <name>ATP</name>
        <dbReference type="ChEBI" id="CHEBI:30616"/>
    </ligand>
</feature>
<evidence type="ECO:0000256" key="9">
    <source>
        <dbReference type="HAMAP-Rule" id="MF_00365"/>
    </source>
</evidence>
<dbReference type="Gene3D" id="1.20.1050.90">
    <property type="entry name" value="RecF/RecN/SMC, N-terminal domain"/>
    <property type="match status" value="1"/>
</dbReference>
<dbReference type="GO" id="GO:0003697">
    <property type="term" value="F:single-stranded DNA binding"/>
    <property type="evidence" value="ECO:0007669"/>
    <property type="project" value="UniProtKB-UniRule"/>
</dbReference>
<dbReference type="GO" id="GO:0009432">
    <property type="term" value="P:SOS response"/>
    <property type="evidence" value="ECO:0007669"/>
    <property type="project" value="UniProtKB-UniRule"/>
</dbReference>
<dbReference type="InterPro" id="IPR001238">
    <property type="entry name" value="DNA-binding_RecF"/>
</dbReference>
<evidence type="ECO:0000256" key="1">
    <source>
        <dbReference type="ARBA" id="ARBA00004496"/>
    </source>
</evidence>
<accession>A0A933IA24</accession>
<keyword evidence="7 9" id="KW-0067">ATP-binding</keyword>
<dbReference type="GO" id="GO:0000731">
    <property type="term" value="P:DNA synthesis involved in DNA repair"/>
    <property type="evidence" value="ECO:0007669"/>
    <property type="project" value="TreeGrafter"/>
</dbReference>
<protein>
    <recommendedName>
        <fullName evidence="3 9">DNA replication and repair protein RecF</fullName>
    </recommendedName>
</protein>
<reference evidence="12" key="1">
    <citation type="submission" date="2020-07" db="EMBL/GenBank/DDBJ databases">
        <title>Huge and variable diversity of episymbiotic CPR bacteria and DPANN archaea in groundwater ecosystems.</title>
        <authorList>
            <person name="He C.Y."/>
            <person name="Keren R."/>
            <person name="Whittaker M."/>
            <person name="Farag I.F."/>
            <person name="Doudna J."/>
            <person name="Cate J.H.D."/>
            <person name="Banfield J.F."/>
        </authorList>
    </citation>
    <scope>NUCLEOTIDE SEQUENCE</scope>
    <source>
        <strain evidence="12">NC_groundwater_1520_Pr4_B-0.1um_53_5</strain>
    </source>
</reference>
<dbReference type="GO" id="GO:0005737">
    <property type="term" value="C:cytoplasm"/>
    <property type="evidence" value="ECO:0007669"/>
    <property type="project" value="UniProtKB-SubCell"/>
</dbReference>
<keyword evidence="9 10" id="KW-0227">DNA damage</keyword>
<evidence type="ECO:0000256" key="10">
    <source>
        <dbReference type="RuleBase" id="RU000578"/>
    </source>
</evidence>
<evidence type="ECO:0000256" key="8">
    <source>
        <dbReference type="ARBA" id="ARBA00023125"/>
    </source>
</evidence>
<dbReference type="EMBL" id="JACQXR010000118">
    <property type="protein sequence ID" value="MBI4727360.1"/>
    <property type="molecule type" value="Genomic_DNA"/>
</dbReference>
<evidence type="ECO:0000256" key="2">
    <source>
        <dbReference type="ARBA" id="ARBA00008016"/>
    </source>
</evidence>
<dbReference type="Pfam" id="PF02463">
    <property type="entry name" value="SMC_N"/>
    <property type="match status" value="1"/>
</dbReference>
<dbReference type="NCBIfam" id="TIGR00611">
    <property type="entry name" value="recf"/>
    <property type="match status" value="1"/>
</dbReference>
<keyword evidence="6 9" id="KW-0547">Nucleotide-binding</keyword>